<feature type="signal peptide" evidence="1">
    <location>
        <begin position="1"/>
        <end position="19"/>
    </location>
</feature>
<accession>A0A1Y6EI81</accession>
<keyword evidence="4" id="KW-1185">Reference proteome</keyword>
<gene>
    <name evidence="3" type="ORF">SAMN06297468_0684</name>
</gene>
<dbReference type="Proteomes" id="UP000194420">
    <property type="component" value="Unassembled WGS sequence"/>
</dbReference>
<dbReference type="EMBL" id="FXWG01000001">
    <property type="protein sequence ID" value="SMQ62325.1"/>
    <property type="molecule type" value="Genomic_DNA"/>
</dbReference>
<dbReference type="Pfam" id="PF03886">
    <property type="entry name" value="ABC_trans_aux"/>
    <property type="match status" value="1"/>
</dbReference>
<dbReference type="Gene3D" id="3.40.50.10610">
    <property type="entry name" value="ABC-type transport auxiliary lipoprotein component"/>
    <property type="match status" value="1"/>
</dbReference>
<dbReference type="AlphaFoldDB" id="A0A1Y6EI81"/>
<proteinExistence type="predicted"/>
<dbReference type="SUPFAM" id="SSF159594">
    <property type="entry name" value="XCC0632-like"/>
    <property type="match status" value="1"/>
</dbReference>
<dbReference type="InterPro" id="IPR005586">
    <property type="entry name" value="ABC_trans_aux"/>
</dbReference>
<keyword evidence="1" id="KW-0732">Signal</keyword>
<dbReference type="OrthoDB" id="7391077at2"/>
<feature type="chain" id="PRO_5013368760" evidence="1">
    <location>
        <begin position="20"/>
        <end position="197"/>
    </location>
</feature>
<reference evidence="4" key="1">
    <citation type="submission" date="2017-04" db="EMBL/GenBank/DDBJ databases">
        <authorList>
            <person name="Varghese N."/>
            <person name="Submissions S."/>
        </authorList>
    </citation>
    <scope>NUCLEOTIDE SEQUENCE [LARGE SCALE GENOMIC DNA]</scope>
</reference>
<sequence length="197" mass="20953">MNAGNAMKLAVLAPAFALAGCVSLGSEPPDRLLNLTAEASAPAGAVMSGTRESALAVHEPQVPAEIDVLRVPVRVTGTELAYVEDAVWVEKPARLFRRLLAETIRARGDTLVIDGDDPSLFTENHLRGTLRTFGYDVGSASVVVRYDAIKQGPGGTVETRRFEATETGFPVEAEPVGDALNRAANEVARQVADWLAE</sequence>
<evidence type="ECO:0000313" key="3">
    <source>
        <dbReference type="EMBL" id="SMQ62325.1"/>
    </source>
</evidence>
<organism evidence="3 4">
    <name type="scientific">Altererythrobacter xiamenensis</name>
    <dbReference type="NCBI Taxonomy" id="1316679"/>
    <lineage>
        <taxon>Bacteria</taxon>
        <taxon>Pseudomonadati</taxon>
        <taxon>Pseudomonadota</taxon>
        <taxon>Alphaproteobacteria</taxon>
        <taxon>Sphingomonadales</taxon>
        <taxon>Erythrobacteraceae</taxon>
        <taxon>Altererythrobacter</taxon>
    </lineage>
</organism>
<evidence type="ECO:0000256" key="1">
    <source>
        <dbReference type="SAM" id="SignalP"/>
    </source>
</evidence>
<evidence type="ECO:0000259" key="2">
    <source>
        <dbReference type="Pfam" id="PF03886"/>
    </source>
</evidence>
<protein>
    <submittedName>
        <fullName evidence="3">Cholesterol transport system auxiliary component</fullName>
    </submittedName>
</protein>
<evidence type="ECO:0000313" key="4">
    <source>
        <dbReference type="Proteomes" id="UP000194420"/>
    </source>
</evidence>
<name>A0A1Y6EI81_9SPHN</name>
<feature type="domain" description="ABC-type transport auxiliary lipoprotein component" evidence="2">
    <location>
        <begin position="39"/>
        <end position="192"/>
    </location>
</feature>